<keyword evidence="2" id="KW-1185">Reference proteome</keyword>
<evidence type="ECO:0000256" key="1">
    <source>
        <dbReference type="SAM" id="SignalP"/>
    </source>
</evidence>
<name>A0A6J2UID0_DROLE</name>
<dbReference type="Proteomes" id="UP000504634">
    <property type="component" value="Unplaced"/>
</dbReference>
<gene>
    <name evidence="3" type="primary">LOC115634385</name>
</gene>
<organism evidence="2 3">
    <name type="scientific">Drosophila lebanonensis</name>
    <name type="common">Fruit fly</name>
    <name type="synonym">Scaptodrosophila lebanonensis</name>
    <dbReference type="NCBI Taxonomy" id="7225"/>
    <lineage>
        <taxon>Eukaryota</taxon>
        <taxon>Metazoa</taxon>
        <taxon>Ecdysozoa</taxon>
        <taxon>Arthropoda</taxon>
        <taxon>Hexapoda</taxon>
        <taxon>Insecta</taxon>
        <taxon>Pterygota</taxon>
        <taxon>Neoptera</taxon>
        <taxon>Endopterygota</taxon>
        <taxon>Diptera</taxon>
        <taxon>Brachycera</taxon>
        <taxon>Muscomorpha</taxon>
        <taxon>Ephydroidea</taxon>
        <taxon>Drosophilidae</taxon>
        <taxon>Scaptodrosophila</taxon>
    </lineage>
</organism>
<evidence type="ECO:0000313" key="2">
    <source>
        <dbReference type="Proteomes" id="UP000504634"/>
    </source>
</evidence>
<proteinExistence type="predicted"/>
<dbReference type="RefSeq" id="XP_030387930.1">
    <property type="nucleotide sequence ID" value="XM_030532070.1"/>
</dbReference>
<dbReference type="PANTHER" id="PTHR21112">
    <property type="entry name" value="CHEMOSENSORY PROTEIN A 29A-RELATED"/>
    <property type="match status" value="1"/>
</dbReference>
<dbReference type="InterPro" id="IPR010512">
    <property type="entry name" value="DUF1091"/>
</dbReference>
<dbReference type="OrthoDB" id="8043478at2759"/>
<reference evidence="3" key="1">
    <citation type="submission" date="2025-08" db="UniProtKB">
        <authorList>
            <consortium name="RefSeq"/>
        </authorList>
    </citation>
    <scope>IDENTIFICATION</scope>
    <source>
        <strain evidence="3">11010-0011.00</strain>
        <tissue evidence="3">Whole body</tissue>
    </source>
</reference>
<feature type="signal peptide" evidence="1">
    <location>
        <begin position="1"/>
        <end position="21"/>
    </location>
</feature>
<sequence>MRLSLVSLGIAVLLLCVLSAAERNWEYEPKSITSTSADEEKVKLHFQIDRVNRGEYALTGNIEWKYDTSDDTMIEVFIYRSPTGSNYDYRLTPWSVPKQKYHDYINTLYKEFVKNFSNCSNLPVYKDNFKPPWPKNKYEFKRCEVAGAGLPEVLPEGFYKLVAAMSGEVDWGLTIILKITTKMT</sequence>
<accession>A0A6J2UID0</accession>
<dbReference type="GeneID" id="115634385"/>
<dbReference type="Pfam" id="PF06477">
    <property type="entry name" value="DUF1091"/>
    <property type="match status" value="1"/>
</dbReference>
<protein>
    <submittedName>
        <fullName evidence="3">Uncharacterized protein LOC115634385</fullName>
    </submittedName>
</protein>
<keyword evidence="1" id="KW-0732">Signal</keyword>
<feature type="chain" id="PRO_5026894291" evidence="1">
    <location>
        <begin position="22"/>
        <end position="184"/>
    </location>
</feature>
<dbReference type="PANTHER" id="PTHR21112:SF0">
    <property type="entry name" value="CHEMOSENSORY PROTEIN A 29A-RELATED"/>
    <property type="match status" value="1"/>
</dbReference>
<dbReference type="AlphaFoldDB" id="A0A6J2UID0"/>
<evidence type="ECO:0000313" key="3">
    <source>
        <dbReference type="RefSeq" id="XP_030387930.1"/>
    </source>
</evidence>